<evidence type="ECO:0000259" key="2">
    <source>
        <dbReference type="Pfam" id="PF05157"/>
    </source>
</evidence>
<dbReference type="SUPFAM" id="SSF52402">
    <property type="entry name" value="Adenine nucleotide alpha hydrolases-like"/>
    <property type="match status" value="1"/>
</dbReference>
<dbReference type="AlphaFoldDB" id="I0I708"/>
<dbReference type="InterPro" id="IPR037257">
    <property type="entry name" value="T2SS_E_N_sf"/>
</dbReference>
<accession>I0I708</accession>
<dbReference type="Proteomes" id="UP000007880">
    <property type="component" value="Chromosome"/>
</dbReference>
<proteinExistence type="predicted"/>
<dbReference type="InterPro" id="IPR006016">
    <property type="entry name" value="UspA"/>
</dbReference>
<dbReference type="Gene3D" id="3.30.300.160">
    <property type="entry name" value="Type II secretion system, protein E, N-terminal domain"/>
    <property type="match status" value="1"/>
</dbReference>
<dbReference type="CDD" id="cd00293">
    <property type="entry name" value="USP-like"/>
    <property type="match status" value="1"/>
</dbReference>
<gene>
    <name evidence="3" type="ordered locus">CLDAP_30060</name>
</gene>
<dbReference type="SUPFAM" id="SSF160246">
    <property type="entry name" value="EspE N-terminal domain-like"/>
    <property type="match status" value="1"/>
</dbReference>
<evidence type="ECO:0000313" key="4">
    <source>
        <dbReference type="Proteomes" id="UP000007880"/>
    </source>
</evidence>
<name>I0I708_CALAS</name>
<dbReference type="Pfam" id="PF05157">
    <property type="entry name" value="MshEN"/>
    <property type="match status" value="1"/>
</dbReference>
<dbReference type="eggNOG" id="COG0589">
    <property type="taxonomic scope" value="Bacteria"/>
</dbReference>
<dbReference type="InterPro" id="IPR014729">
    <property type="entry name" value="Rossmann-like_a/b/a_fold"/>
</dbReference>
<dbReference type="OrthoDB" id="2679623at2"/>
<sequence>MAIFLDLAKIKLDPELLERVPLELCQYHQALPLAREGGLVSVAMVYPHNVAACAMLAELLEAEVIPVQVDAALLQEVFERLSPLFAESPLSERPQLLLHAPEMEKSALLLRLAQTLADAESSRYTRLDSPDVTVSAALKVASITRCRLCMVPMSKREEWGDFALRSGTSLLMATTDSPRLKHILVVLRGHGADMQALSWAAAIARAESTGVALLVLNEMGGCDLHALLDPETTIGRHLAAVTRLATAKGIEPSLRIRQGAPLRQIVDEAATQRYDMVVLCAESQGEFAATVLRELALLPLPLRALLVCKPNRFSTSFKAINTTKRRLHRDEKN</sequence>
<organism evidence="3 4">
    <name type="scientific">Caldilinea aerophila (strain DSM 14535 / JCM 11387 / NBRC 104270 / STL-6-O1)</name>
    <dbReference type="NCBI Taxonomy" id="926550"/>
    <lineage>
        <taxon>Bacteria</taxon>
        <taxon>Bacillati</taxon>
        <taxon>Chloroflexota</taxon>
        <taxon>Caldilineae</taxon>
        <taxon>Caldilineales</taxon>
        <taxon>Caldilineaceae</taxon>
        <taxon>Caldilinea</taxon>
    </lineage>
</organism>
<dbReference type="InterPro" id="IPR007831">
    <property type="entry name" value="T2SS_GspE_N"/>
</dbReference>
<reference evidence="3 4" key="1">
    <citation type="submission" date="2012-02" db="EMBL/GenBank/DDBJ databases">
        <title>Complete genome sequence of Caldilinea aerophila DSM 14535 (= NBRC 102666).</title>
        <authorList>
            <person name="Oguchi A."/>
            <person name="Hosoyama A."/>
            <person name="Sekine M."/>
            <person name="Fukai R."/>
            <person name="Kato Y."/>
            <person name="Nakamura S."/>
            <person name="Hanada S."/>
            <person name="Yamazaki S."/>
            <person name="Fujita N."/>
        </authorList>
    </citation>
    <scope>NUCLEOTIDE SEQUENCE [LARGE SCALE GENOMIC DNA]</scope>
    <source>
        <strain evidence="4">DSM 14535 / JCM 11387 / NBRC 104270 / STL-6-O1</strain>
    </source>
</reference>
<protein>
    <recommendedName>
        <fullName evidence="5">Universal stress protein</fullName>
    </recommendedName>
</protein>
<evidence type="ECO:0008006" key="5">
    <source>
        <dbReference type="Google" id="ProtNLM"/>
    </source>
</evidence>
<evidence type="ECO:0000313" key="3">
    <source>
        <dbReference type="EMBL" id="BAM01046.1"/>
    </source>
</evidence>
<dbReference type="RefSeq" id="WP_014434272.1">
    <property type="nucleotide sequence ID" value="NC_017079.1"/>
</dbReference>
<evidence type="ECO:0000259" key="1">
    <source>
        <dbReference type="Pfam" id="PF00582"/>
    </source>
</evidence>
<dbReference type="Gene3D" id="3.40.50.620">
    <property type="entry name" value="HUPs"/>
    <property type="match status" value="1"/>
</dbReference>
<dbReference type="EMBL" id="AP012337">
    <property type="protein sequence ID" value="BAM01046.1"/>
    <property type="molecule type" value="Genomic_DNA"/>
</dbReference>
<feature type="domain" description="Type II secretion system protein GspE N-terminal" evidence="2">
    <location>
        <begin position="4"/>
        <end position="82"/>
    </location>
</feature>
<dbReference type="KEGG" id="cap:CLDAP_30060"/>
<keyword evidence="4" id="KW-1185">Reference proteome</keyword>
<dbReference type="HOGENOM" id="CLU_833362_0_0_0"/>
<feature type="domain" description="UspA" evidence="1">
    <location>
        <begin position="181"/>
        <end position="288"/>
    </location>
</feature>
<dbReference type="STRING" id="926550.CLDAP_30060"/>
<dbReference type="Pfam" id="PF00582">
    <property type="entry name" value="Usp"/>
    <property type="match status" value="1"/>
</dbReference>